<comment type="similarity">
    <text evidence="1 9 11">Belongs to the peptidase A8 family.</text>
</comment>
<keyword evidence="6 9" id="KW-0378">Hydrolase</keyword>
<evidence type="ECO:0000256" key="6">
    <source>
        <dbReference type="ARBA" id="ARBA00022801"/>
    </source>
</evidence>
<evidence type="ECO:0000256" key="10">
    <source>
        <dbReference type="RuleBase" id="RU000594"/>
    </source>
</evidence>
<feature type="transmembrane region" description="Helical" evidence="9">
    <location>
        <begin position="118"/>
        <end position="138"/>
    </location>
</feature>
<evidence type="ECO:0000256" key="7">
    <source>
        <dbReference type="ARBA" id="ARBA00022989"/>
    </source>
</evidence>
<feature type="transmembrane region" description="Helical" evidence="9">
    <location>
        <begin position="44"/>
        <end position="69"/>
    </location>
</feature>
<comment type="catalytic activity">
    <reaction evidence="9 10">
        <text>Release of signal peptides from bacterial membrane prolipoproteins. Hydrolyzes -Xaa-Yaa-Zaa-|-(S,diacylglyceryl)Cys-, in which Xaa is hydrophobic (preferably Leu), and Yaa (Ala or Ser) and Zaa (Gly or Ala) have small, neutral side chains.</text>
        <dbReference type="EC" id="3.4.23.36"/>
    </reaction>
</comment>
<keyword evidence="2 9" id="KW-1003">Cell membrane</keyword>
<accession>A0A1Y4DF03</accession>
<dbReference type="EMBL" id="NFJD01000001">
    <property type="protein sequence ID" value="OUO57704.1"/>
    <property type="molecule type" value="Genomic_DNA"/>
</dbReference>
<evidence type="ECO:0000256" key="1">
    <source>
        <dbReference type="ARBA" id="ARBA00006139"/>
    </source>
</evidence>
<protein>
    <recommendedName>
        <fullName evidence="9">Lipoprotein signal peptidase</fullName>
        <ecNumber evidence="9">3.4.23.36</ecNumber>
    </recommendedName>
    <alternativeName>
        <fullName evidence="9">Prolipoprotein signal peptidase</fullName>
    </alternativeName>
    <alternativeName>
        <fullName evidence="9">Signal peptidase II</fullName>
        <shortName evidence="9">SPase II</shortName>
    </alternativeName>
</protein>
<name>A0A1Y4DF03_9BACT</name>
<feature type="transmembrane region" description="Helical" evidence="9">
    <location>
        <begin position="81"/>
        <end position="98"/>
    </location>
</feature>
<dbReference type="HAMAP" id="MF_00161">
    <property type="entry name" value="LspA"/>
    <property type="match status" value="1"/>
</dbReference>
<dbReference type="InterPro" id="IPR001872">
    <property type="entry name" value="Peptidase_A8"/>
</dbReference>
<keyword evidence="8 9" id="KW-0472">Membrane</keyword>
<sequence>MLLSVVAGIFLLDHITKVAAFFYLPDQPVELLPFFHLTYVENTGAAFGMMQNGNFLLIFVMLAIIAYIIISWRELCSCGSLVKWGAVFILAGALGNLYDRILLGFVIDFLDFRVWPVFNVADSFITVGGCMFVISLFMQRRKKREER</sequence>
<keyword evidence="7 9" id="KW-1133">Transmembrane helix</keyword>
<gene>
    <name evidence="9" type="primary">lspA</name>
    <name evidence="12" type="ORF">B5F75_00575</name>
</gene>
<dbReference type="NCBIfam" id="TIGR00077">
    <property type="entry name" value="lspA"/>
    <property type="match status" value="1"/>
</dbReference>
<keyword evidence="5 9" id="KW-0064">Aspartyl protease</keyword>
<feature type="active site" evidence="9">
    <location>
        <position position="108"/>
    </location>
</feature>
<feature type="active site" evidence="9">
    <location>
        <position position="122"/>
    </location>
</feature>
<dbReference type="GO" id="GO:0004190">
    <property type="term" value="F:aspartic-type endopeptidase activity"/>
    <property type="evidence" value="ECO:0007669"/>
    <property type="project" value="UniProtKB-UniRule"/>
</dbReference>
<dbReference type="Proteomes" id="UP000196368">
    <property type="component" value="Unassembled WGS sequence"/>
</dbReference>
<comment type="subcellular location">
    <subcellularLocation>
        <location evidence="9">Cell membrane</location>
        <topology evidence="9">Multi-pass membrane protein</topology>
    </subcellularLocation>
</comment>
<dbReference type="OrthoDB" id="9810259at2"/>
<dbReference type="PRINTS" id="PR00781">
    <property type="entry name" value="LIPOSIGPTASE"/>
</dbReference>
<dbReference type="AlphaFoldDB" id="A0A1Y4DF03"/>
<keyword evidence="3 9" id="KW-0645">Protease</keyword>
<keyword evidence="13" id="KW-1185">Reference proteome</keyword>
<evidence type="ECO:0000256" key="9">
    <source>
        <dbReference type="HAMAP-Rule" id="MF_00161"/>
    </source>
</evidence>
<evidence type="ECO:0000256" key="2">
    <source>
        <dbReference type="ARBA" id="ARBA00022475"/>
    </source>
</evidence>
<dbReference type="PROSITE" id="PS00855">
    <property type="entry name" value="SPASE_II"/>
    <property type="match status" value="1"/>
</dbReference>
<dbReference type="EC" id="3.4.23.36" evidence="9"/>
<comment type="caution">
    <text evidence="12">The sequence shown here is derived from an EMBL/GenBank/DDBJ whole genome shotgun (WGS) entry which is preliminary data.</text>
</comment>
<organism evidence="12 13">
    <name type="scientific">Candidatus Avelusimicrobium gallicola</name>
    <dbReference type="NCBI Taxonomy" id="2562704"/>
    <lineage>
        <taxon>Bacteria</taxon>
        <taxon>Pseudomonadati</taxon>
        <taxon>Elusimicrobiota</taxon>
        <taxon>Elusimicrobia</taxon>
        <taxon>Elusimicrobiales</taxon>
        <taxon>Elusimicrobiaceae</taxon>
        <taxon>Candidatus Avelusimicrobium</taxon>
    </lineage>
</organism>
<comment type="pathway">
    <text evidence="9">Protein modification; lipoprotein biosynthesis (signal peptide cleavage).</text>
</comment>
<reference evidence="13" key="1">
    <citation type="submission" date="2017-04" db="EMBL/GenBank/DDBJ databases">
        <title>Function of individual gut microbiota members based on whole genome sequencing of pure cultures obtained from chicken caecum.</title>
        <authorList>
            <person name="Medvecky M."/>
            <person name="Cejkova D."/>
            <person name="Polansky O."/>
            <person name="Karasova D."/>
            <person name="Kubasova T."/>
            <person name="Cizek A."/>
            <person name="Rychlik I."/>
        </authorList>
    </citation>
    <scope>NUCLEOTIDE SEQUENCE [LARGE SCALE GENOMIC DNA]</scope>
    <source>
        <strain evidence="13">An273</strain>
    </source>
</reference>
<evidence type="ECO:0000313" key="12">
    <source>
        <dbReference type="EMBL" id="OUO57704.1"/>
    </source>
</evidence>
<evidence type="ECO:0000256" key="8">
    <source>
        <dbReference type="ARBA" id="ARBA00023136"/>
    </source>
</evidence>
<evidence type="ECO:0000256" key="4">
    <source>
        <dbReference type="ARBA" id="ARBA00022692"/>
    </source>
</evidence>
<evidence type="ECO:0000313" key="13">
    <source>
        <dbReference type="Proteomes" id="UP000196368"/>
    </source>
</evidence>
<dbReference type="Pfam" id="PF01252">
    <property type="entry name" value="Peptidase_A8"/>
    <property type="match status" value="1"/>
</dbReference>
<dbReference type="UniPathway" id="UPA00665"/>
<proteinExistence type="inferred from homology"/>
<comment type="caution">
    <text evidence="9">Lacks conserved residue(s) required for the propagation of feature annotation.</text>
</comment>
<evidence type="ECO:0000256" key="5">
    <source>
        <dbReference type="ARBA" id="ARBA00022750"/>
    </source>
</evidence>
<evidence type="ECO:0000256" key="3">
    <source>
        <dbReference type="ARBA" id="ARBA00022670"/>
    </source>
</evidence>
<dbReference type="PANTHER" id="PTHR33695">
    <property type="entry name" value="LIPOPROTEIN SIGNAL PEPTIDASE"/>
    <property type="match status" value="1"/>
</dbReference>
<evidence type="ECO:0000256" key="11">
    <source>
        <dbReference type="RuleBase" id="RU004181"/>
    </source>
</evidence>
<keyword evidence="4 9" id="KW-0812">Transmembrane</keyword>
<dbReference type="GO" id="GO:0006508">
    <property type="term" value="P:proteolysis"/>
    <property type="evidence" value="ECO:0007669"/>
    <property type="project" value="UniProtKB-KW"/>
</dbReference>
<comment type="function">
    <text evidence="9 10">This protein specifically catalyzes the removal of signal peptides from prolipoproteins.</text>
</comment>
<dbReference type="PANTHER" id="PTHR33695:SF1">
    <property type="entry name" value="LIPOPROTEIN SIGNAL PEPTIDASE"/>
    <property type="match status" value="1"/>
</dbReference>
<dbReference type="GO" id="GO:0005886">
    <property type="term" value="C:plasma membrane"/>
    <property type="evidence" value="ECO:0007669"/>
    <property type="project" value="UniProtKB-SubCell"/>
</dbReference>